<keyword evidence="3" id="KW-0808">Transferase</keyword>
<keyword evidence="2 5" id="KW-0489">Methyltransferase</keyword>
<keyword evidence="6" id="KW-1185">Reference proteome</keyword>
<dbReference type="InterPro" id="IPR051259">
    <property type="entry name" value="rRNA_Methyltransferase"/>
</dbReference>
<dbReference type="CDD" id="cd18109">
    <property type="entry name" value="SpoU-like_RNA-MTase"/>
    <property type="match status" value="1"/>
</dbReference>
<dbReference type="GO" id="GO:0008173">
    <property type="term" value="F:RNA methyltransferase activity"/>
    <property type="evidence" value="ECO:0007669"/>
    <property type="project" value="InterPro"/>
</dbReference>
<dbReference type="Gene3D" id="3.40.1280.10">
    <property type="match status" value="1"/>
</dbReference>
<dbReference type="Proteomes" id="UP001209317">
    <property type="component" value="Unassembled WGS sequence"/>
</dbReference>
<evidence type="ECO:0000313" key="5">
    <source>
        <dbReference type="EMBL" id="MCU7693796.1"/>
    </source>
</evidence>
<organism evidence="5 6">
    <name type="scientific">Haoranjiania flava</name>
    <dbReference type="NCBI Taxonomy" id="1856322"/>
    <lineage>
        <taxon>Bacteria</taxon>
        <taxon>Pseudomonadati</taxon>
        <taxon>Bacteroidota</taxon>
        <taxon>Chitinophagia</taxon>
        <taxon>Chitinophagales</taxon>
        <taxon>Chitinophagaceae</taxon>
        <taxon>Haoranjiania</taxon>
    </lineage>
</organism>
<comment type="similarity">
    <text evidence="1">Belongs to the class IV-like SAM-binding methyltransferase superfamily. RNA methyltransferase TrmH family.</text>
</comment>
<dbReference type="AlphaFoldDB" id="A0AAE3INY8"/>
<feature type="domain" description="RNA 2-O ribose methyltransferase substrate binding" evidence="4">
    <location>
        <begin position="26"/>
        <end position="93"/>
    </location>
</feature>
<dbReference type="SUPFAM" id="SSF55315">
    <property type="entry name" value="L30e-like"/>
    <property type="match status" value="1"/>
</dbReference>
<sequence>MISKNNIKYIQSLHLKKNRDEEHIFIVEGPKMVNELLQSGLQVEQIYAVDGNWLQTDGVNSNAQVISSDALKQISGLRTPNQVIALAKQKPQREPDDKLMIMLDGIQDPGNLGTIIRIADWFGIQHIIASGDTADEYNPKVIQATMGSIFRINIMYTDLEDFLRANTLKIYAAMLDGNDITQHPKIAEGVILIGNESKGIRENLQRFIAEKITIPSRGKAESLNASVALGIILSHMI</sequence>
<dbReference type="RefSeq" id="WP_263037283.1">
    <property type="nucleotide sequence ID" value="NZ_JAOTPL010000004.1"/>
</dbReference>
<name>A0AAE3INY8_9BACT</name>
<evidence type="ECO:0000256" key="2">
    <source>
        <dbReference type="ARBA" id="ARBA00022603"/>
    </source>
</evidence>
<dbReference type="InterPro" id="IPR053888">
    <property type="entry name" value="MRM3-like_sub_bind"/>
</dbReference>
<dbReference type="GO" id="GO:0032259">
    <property type="term" value="P:methylation"/>
    <property type="evidence" value="ECO:0007669"/>
    <property type="project" value="UniProtKB-KW"/>
</dbReference>
<comment type="caution">
    <text evidence="5">The sequence shown here is derived from an EMBL/GenBank/DDBJ whole genome shotgun (WGS) entry which is preliminary data.</text>
</comment>
<dbReference type="PANTHER" id="PTHR43191:SF2">
    <property type="entry name" value="RRNA METHYLTRANSFERASE 3, MITOCHONDRIAL"/>
    <property type="match status" value="1"/>
</dbReference>
<dbReference type="SUPFAM" id="SSF75217">
    <property type="entry name" value="alpha/beta knot"/>
    <property type="match status" value="1"/>
</dbReference>
<dbReference type="PANTHER" id="PTHR43191">
    <property type="entry name" value="RRNA METHYLTRANSFERASE 3"/>
    <property type="match status" value="1"/>
</dbReference>
<dbReference type="InterPro" id="IPR029028">
    <property type="entry name" value="Alpha/beta_knot_MTases"/>
</dbReference>
<dbReference type="SMART" id="SM00967">
    <property type="entry name" value="SpoU_sub_bind"/>
    <property type="match status" value="1"/>
</dbReference>
<evidence type="ECO:0000256" key="3">
    <source>
        <dbReference type="ARBA" id="ARBA00022679"/>
    </source>
</evidence>
<dbReference type="Gene3D" id="3.30.1330.30">
    <property type="match status" value="1"/>
</dbReference>
<evidence type="ECO:0000256" key="1">
    <source>
        <dbReference type="ARBA" id="ARBA00007228"/>
    </source>
</evidence>
<evidence type="ECO:0000313" key="6">
    <source>
        <dbReference type="Proteomes" id="UP001209317"/>
    </source>
</evidence>
<dbReference type="InterPro" id="IPR013123">
    <property type="entry name" value="SpoU_subst-bd"/>
</dbReference>
<dbReference type="EMBL" id="JAOTPL010000004">
    <property type="protein sequence ID" value="MCU7693796.1"/>
    <property type="molecule type" value="Genomic_DNA"/>
</dbReference>
<proteinExistence type="inferred from homology"/>
<dbReference type="InterPro" id="IPR029064">
    <property type="entry name" value="Ribosomal_eL30-like_sf"/>
</dbReference>
<reference evidence="5" key="1">
    <citation type="submission" date="2022-10" db="EMBL/GenBank/DDBJ databases">
        <authorList>
            <person name="Kim H.S."/>
            <person name="Kim J.-S."/>
            <person name="Suh M.K."/>
            <person name="Eom M.K."/>
            <person name="Lee J.-S."/>
        </authorList>
    </citation>
    <scope>NUCLEOTIDE SEQUENCE</scope>
    <source>
        <strain evidence="5">LIP-5</strain>
    </source>
</reference>
<dbReference type="Pfam" id="PF00588">
    <property type="entry name" value="SpoU_methylase"/>
    <property type="match status" value="1"/>
</dbReference>
<dbReference type="Pfam" id="PF22435">
    <property type="entry name" value="MRM3-like_sub_bind"/>
    <property type="match status" value="1"/>
</dbReference>
<dbReference type="InterPro" id="IPR029026">
    <property type="entry name" value="tRNA_m1G_MTases_N"/>
</dbReference>
<dbReference type="GO" id="GO:0006396">
    <property type="term" value="P:RNA processing"/>
    <property type="evidence" value="ECO:0007669"/>
    <property type="project" value="InterPro"/>
</dbReference>
<protein>
    <submittedName>
        <fullName evidence="5">RNA methyltransferase</fullName>
    </submittedName>
</protein>
<evidence type="ECO:0000259" key="4">
    <source>
        <dbReference type="SMART" id="SM00967"/>
    </source>
</evidence>
<dbReference type="GO" id="GO:0003723">
    <property type="term" value="F:RNA binding"/>
    <property type="evidence" value="ECO:0007669"/>
    <property type="project" value="InterPro"/>
</dbReference>
<dbReference type="InterPro" id="IPR001537">
    <property type="entry name" value="SpoU_MeTrfase"/>
</dbReference>
<gene>
    <name evidence="5" type="ORF">OD355_04610</name>
</gene>
<accession>A0AAE3INY8</accession>
<dbReference type="GO" id="GO:0005737">
    <property type="term" value="C:cytoplasm"/>
    <property type="evidence" value="ECO:0007669"/>
    <property type="project" value="UniProtKB-ARBA"/>
</dbReference>